<comment type="caution">
    <text evidence="2">The sequence shown here is derived from an EMBL/GenBank/DDBJ whole genome shotgun (WGS) entry which is preliminary data.</text>
</comment>
<dbReference type="OrthoDB" id="10560813at2759"/>
<protein>
    <recommendedName>
        <fullName evidence="4">DUF1772 domain-containing protein</fullName>
    </recommendedName>
</protein>
<proteinExistence type="predicted"/>
<dbReference type="AlphaFoldDB" id="A0A9N8HQX2"/>
<evidence type="ECO:0000313" key="3">
    <source>
        <dbReference type="Proteomes" id="UP001153069"/>
    </source>
</evidence>
<evidence type="ECO:0000256" key="1">
    <source>
        <dbReference type="SAM" id="Phobius"/>
    </source>
</evidence>
<name>A0A9N8HQX2_9STRA</name>
<dbReference type="InterPro" id="IPR013901">
    <property type="entry name" value="Anthrone_oxy"/>
</dbReference>
<evidence type="ECO:0008006" key="4">
    <source>
        <dbReference type="Google" id="ProtNLM"/>
    </source>
</evidence>
<keyword evidence="3" id="KW-1185">Reference proteome</keyword>
<feature type="transmembrane region" description="Helical" evidence="1">
    <location>
        <begin position="155"/>
        <end position="176"/>
    </location>
</feature>
<keyword evidence="1" id="KW-0812">Transmembrane</keyword>
<dbReference type="EMBL" id="CAICTM010001332">
    <property type="protein sequence ID" value="CAB9522731.1"/>
    <property type="molecule type" value="Genomic_DNA"/>
</dbReference>
<dbReference type="Proteomes" id="UP001153069">
    <property type="component" value="Unassembled WGS sequence"/>
</dbReference>
<accession>A0A9N8HQX2</accession>
<keyword evidence="1" id="KW-1133">Transmembrane helix</keyword>
<feature type="transmembrane region" description="Helical" evidence="1">
    <location>
        <begin position="93"/>
        <end position="112"/>
    </location>
</feature>
<keyword evidence="1" id="KW-0472">Membrane</keyword>
<reference evidence="2" key="1">
    <citation type="submission" date="2020-06" db="EMBL/GenBank/DDBJ databases">
        <authorList>
            <consortium name="Plant Systems Biology data submission"/>
        </authorList>
    </citation>
    <scope>NUCLEOTIDE SEQUENCE</scope>
    <source>
        <strain evidence="2">D6</strain>
    </source>
</reference>
<organism evidence="2 3">
    <name type="scientific">Seminavis robusta</name>
    <dbReference type="NCBI Taxonomy" id="568900"/>
    <lineage>
        <taxon>Eukaryota</taxon>
        <taxon>Sar</taxon>
        <taxon>Stramenopiles</taxon>
        <taxon>Ochrophyta</taxon>
        <taxon>Bacillariophyta</taxon>
        <taxon>Bacillariophyceae</taxon>
        <taxon>Bacillariophycidae</taxon>
        <taxon>Naviculales</taxon>
        <taxon>Naviculaceae</taxon>
        <taxon>Seminavis</taxon>
    </lineage>
</organism>
<evidence type="ECO:0000313" key="2">
    <source>
        <dbReference type="EMBL" id="CAB9522731.1"/>
    </source>
</evidence>
<feature type="transmembrane region" description="Helical" evidence="1">
    <location>
        <begin position="6"/>
        <end position="29"/>
    </location>
</feature>
<dbReference type="Pfam" id="PF08592">
    <property type="entry name" value="Anthrone_oxy"/>
    <property type="match status" value="1"/>
</dbReference>
<gene>
    <name evidence="2" type="ORF">SEMRO_1334_G263870.1</name>
</gene>
<feature type="transmembrane region" description="Helical" evidence="1">
    <location>
        <begin position="62"/>
        <end position="87"/>
    </location>
</feature>
<sequence length="177" mass="19537">MSTISAVFQISLLVATFLCTVVFGEMLVFQTVVMPGIAKLDDGAYLRAFQVIDGVIQDNEPIFVATWIGSVLVILASIVIAIIATAASGIDNVLTTAQLVGLIIATLAWLVCQRTTFTINVPLNNRVKFLDLSHMNATEKNMERKHFEGTWLKWHLFRTIIMGLVSVYLLILVLVVE</sequence>